<evidence type="ECO:0000256" key="3">
    <source>
        <dbReference type="RuleBase" id="RU003476"/>
    </source>
</evidence>
<dbReference type="EMBL" id="RBAH01000007">
    <property type="protein sequence ID" value="RKN84797.1"/>
    <property type="molecule type" value="Genomic_DNA"/>
</dbReference>
<dbReference type="CDD" id="cd02883">
    <property type="entry name" value="NUDIX_Hydrolase"/>
    <property type="match status" value="1"/>
</dbReference>
<dbReference type="InterPro" id="IPR020084">
    <property type="entry name" value="NUDIX_hydrolase_CS"/>
</dbReference>
<dbReference type="InterPro" id="IPR020476">
    <property type="entry name" value="Nudix_hydrolase"/>
</dbReference>
<dbReference type="Proteomes" id="UP000282311">
    <property type="component" value="Unassembled WGS sequence"/>
</dbReference>
<dbReference type="Gene3D" id="3.90.79.10">
    <property type="entry name" value="Nucleoside Triphosphate Pyrophosphohydrolase"/>
    <property type="match status" value="1"/>
</dbReference>
<name>A0A3B0CKD7_9BACL</name>
<proteinExistence type="inferred from homology"/>
<dbReference type="PANTHER" id="PTHR43736:SF1">
    <property type="entry name" value="DIHYDRONEOPTERIN TRIPHOSPHATE DIPHOSPHATASE"/>
    <property type="match status" value="1"/>
</dbReference>
<accession>A0A3B0CKD7</accession>
<evidence type="ECO:0000313" key="6">
    <source>
        <dbReference type="Proteomes" id="UP000282311"/>
    </source>
</evidence>
<evidence type="ECO:0000256" key="2">
    <source>
        <dbReference type="ARBA" id="ARBA00022801"/>
    </source>
</evidence>
<dbReference type="PROSITE" id="PS51462">
    <property type="entry name" value="NUDIX"/>
    <property type="match status" value="1"/>
</dbReference>
<sequence>MRRVDVANTLIYDESRQNIVMVLNQKRDSRYWSIPGGAVEPGETLEQAAIREAKEESGLDITLGGLHSVREVFFTQAGDHALIFTFYAVVIGGQLEILDPDGDIIEVKWMSVQEANEVMQYLPSPISVDDSHVASYYFQGNR</sequence>
<gene>
    <name evidence="5" type="ORF">D7M11_12505</name>
</gene>
<comment type="caution">
    <text evidence="5">The sequence shown here is derived from an EMBL/GenBank/DDBJ whole genome shotgun (WGS) entry which is preliminary data.</text>
</comment>
<evidence type="ECO:0000256" key="1">
    <source>
        <dbReference type="ARBA" id="ARBA00005582"/>
    </source>
</evidence>
<dbReference type="InterPro" id="IPR015797">
    <property type="entry name" value="NUDIX_hydrolase-like_dom_sf"/>
</dbReference>
<dbReference type="AlphaFoldDB" id="A0A3B0CKD7"/>
<dbReference type="Pfam" id="PF00293">
    <property type="entry name" value="NUDIX"/>
    <property type="match status" value="1"/>
</dbReference>
<dbReference type="OrthoDB" id="9787880at2"/>
<feature type="domain" description="Nudix hydrolase" evidence="4">
    <location>
        <begin position="2"/>
        <end position="132"/>
    </location>
</feature>
<dbReference type="InterPro" id="IPR000086">
    <property type="entry name" value="NUDIX_hydrolase_dom"/>
</dbReference>
<evidence type="ECO:0000313" key="5">
    <source>
        <dbReference type="EMBL" id="RKN84797.1"/>
    </source>
</evidence>
<dbReference type="PANTHER" id="PTHR43736">
    <property type="entry name" value="ADP-RIBOSE PYROPHOSPHATASE"/>
    <property type="match status" value="1"/>
</dbReference>
<dbReference type="SUPFAM" id="SSF55811">
    <property type="entry name" value="Nudix"/>
    <property type="match status" value="1"/>
</dbReference>
<keyword evidence="6" id="KW-1185">Reference proteome</keyword>
<dbReference type="PRINTS" id="PR00502">
    <property type="entry name" value="NUDIXFAMILY"/>
</dbReference>
<organism evidence="5 6">
    <name type="scientific">Paenibacillus ginsengarvi</name>
    <dbReference type="NCBI Taxonomy" id="400777"/>
    <lineage>
        <taxon>Bacteria</taxon>
        <taxon>Bacillati</taxon>
        <taxon>Bacillota</taxon>
        <taxon>Bacilli</taxon>
        <taxon>Bacillales</taxon>
        <taxon>Paenibacillaceae</taxon>
        <taxon>Paenibacillus</taxon>
    </lineage>
</organism>
<dbReference type="RefSeq" id="WP_120747539.1">
    <property type="nucleotide sequence ID" value="NZ_RBAH01000007.1"/>
</dbReference>
<comment type="similarity">
    <text evidence="1 3">Belongs to the Nudix hydrolase family.</text>
</comment>
<protein>
    <submittedName>
        <fullName evidence="5">NUDIX hydrolase</fullName>
    </submittedName>
</protein>
<keyword evidence="2 3" id="KW-0378">Hydrolase</keyword>
<reference evidence="5 6" key="1">
    <citation type="journal article" date="2007" name="Int. J. Syst. Evol. Microbiol.">
        <title>Paenibacillus ginsengarvi sp. nov., isolated from soil from ginseng cultivation.</title>
        <authorList>
            <person name="Yoon M.H."/>
            <person name="Ten L.N."/>
            <person name="Im W.T."/>
        </authorList>
    </citation>
    <scope>NUCLEOTIDE SEQUENCE [LARGE SCALE GENOMIC DNA]</scope>
    <source>
        <strain evidence="5 6">KCTC 13059</strain>
    </source>
</reference>
<dbReference type="PROSITE" id="PS00893">
    <property type="entry name" value="NUDIX_BOX"/>
    <property type="match status" value="1"/>
</dbReference>
<dbReference type="GO" id="GO:0016787">
    <property type="term" value="F:hydrolase activity"/>
    <property type="evidence" value="ECO:0007669"/>
    <property type="project" value="UniProtKB-KW"/>
</dbReference>
<evidence type="ECO:0000259" key="4">
    <source>
        <dbReference type="PROSITE" id="PS51462"/>
    </source>
</evidence>